<dbReference type="Proteomes" id="UP000230002">
    <property type="component" value="Unassembled WGS sequence"/>
</dbReference>
<evidence type="ECO:0000313" key="2">
    <source>
        <dbReference type="Proteomes" id="UP000230002"/>
    </source>
</evidence>
<gene>
    <name evidence="1" type="ORF">GSI_10454</name>
</gene>
<organism evidence="1 2">
    <name type="scientific">Ganoderma sinense ZZ0214-1</name>
    <dbReference type="NCBI Taxonomy" id="1077348"/>
    <lineage>
        <taxon>Eukaryota</taxon>
        <taxon>Fungi</taxon>
        <taxon>Dikarya</taxon>
        <taxon>Basidiomycota</taxon>
        <taxon>Agaricomycotina</taxon>
        <taxon>Agaricomycetes</taxon>
        <taxon>Polyporales</taxon>
        <taxon>Polyporaceae</taxon>
        <taxon>Ganoderma</taxon>
    </lineage>
</organism>
<dbReference type="EMBL" id="AYKW01000034">
    <property type="protein sequence ID" value="PIL27307.1"/>
    <property type="molecule type" value="Genomic_DNA"/>
</dbReference>
<dbReference type="OrthoDB" id="2756516at2759"/>
<comment type="caution">
    <text evidence="1">The sequence shown here is derived from an EMBL/GenBank/DDBJ whole genome shotgun (WGS) entry which is preliminary data.</text>
</comment>
<protein>
    <submittedName>
        <fullName evidence="1">Uncharacterized protein</fullName>
    </submittedName>
</protein>
<keyword evidence="2" id="KW-1185">Reference proteome</keyword>
<evidence type="ECO:0000313" key="1">
    <source>
        <dbReference type="EMBL" id="PIL27307.1"/>
    </source>
</evidence>
<dbReference type="AlphaFoldDB" id="A0A2G8S0N9"/>
<accession>A0A2G8S0N9</accession>
<dbReference type="STRING" id="1077348.A0A2G8S0N9"/>
<sequence length="240" mass="26880">MDESQPWSEKEVKEVDKIHSALTAELCDDPTVVIPDLGVRTPAQLEDYLARITSRPLAFVVKDIGTDVTGGGRAGKVRKADMARALVDWRLTQPKKSDQPDTTIISADVFETFHSVIRDTITPSWVSSVPHNFGSAAAGTPKADEWRTVFTIHLPLCLISLFGYPSADNPQLDQVLDHTLQLLPSLYPGLDCESIHHMAFHIYDFLELFGPVHSWWAFPFERLIGQLQRLPTNHKFGSYT</sequence>
<name>A0A2G8S0N9_9APHY</name>
<proteinExistence type="predicted"/>
<reference evidence="1 2" key="1">
    <citation type="journal article" date="2015" name="Sci. Rep.">
        <title>Chromosome-level genome map provides insights into diverse defense mechanisms in the medicinal fungus Ganoderma sinense.</title>
        <authorList>
            <person name="Zhu Y."/>
            <person name="Xu J."/>
            <person name="Sun C."/>
            <person name="Zhou S."/>
            <person name="Xu H."/>
            <person name="Nelson D.R."/>
            <person name="Qian J."/>
            <person name="Song J."/>
            <person name="Luo H."/>
            <person name="Xiang L."/>
            <person name="Li Y."/>
            <person name="Xu Z."/>
            <person name="Ji A."/>
            <person name="Wang L."/>
            <person name="Lu S."/>
            <person name="Hayward A."/>
            <person name="Sun W."/>
            <person name="Li X."/>
            <person name="Schwartz D.C."/>
            <person name="Wang Y."/>
            <person name="Chen S."/>
        </authorList>
    </citation>
    <scope>NUCLEOTIDE SEQUENCE [LARGE SCALE GENOMIC DNA]</scope>
    <source>
        <strain evidence="1 2">ZZ0214-1</strain>
    </source>
</reference>